<proteinExistence type="predicted"/>
<keyword evidence="1" id="KW-0732">Signal</keyword>
<evidence type="ECO:0000313" key="3">
    <source>
        <dbReference type="Proteomes" id="UP000442694"/>
    </source>
</evidence>
<sequence length="168" mass="18357">MKKIISCFAASLLFSVANFAFAEQTSNLLPNELSNDSYSLPTVLSTAVIENKVNPSSSGNSITLINHSNRIACVTVVDANPLKSKGWYILANGATGTYHSLSYFRAEECGTAGGVYWNPGWDMQYFCLNYNTAFNIYTPGNSAMCTNLGGQMKPYYRLPGDVTLTLLY</sequence>
<gene>
    <name evidence="2" type="ORF">GCL57_06205</name>
</gene>
<name>A0A833JET2_9BACT</name>
<evidence type="ECO:0000313" key="2">
    <source>
        <dbReference type="EMBL" id="KAB8032237.1"/>
    </source>
</evidence>
<protein>
    <submittedName>
        <fullName evidence="2">Uncharacterized protein</fullName>
    </submittedName>
</protein>
<feature type="signal peptide" evidence="1">
    <location>
        <begin position="1"/>
        <end position="22"/>
    </location>
</feature>
<feature type="chain" id="PRO_5032521268" evidence="1">
    <location>
        <begin position="23"/>
        <end position="168"/>
    </location>
</feature>
<organism evidence="2 3">
    <name type="scientific">Fluviispira multicolorata</name>
    <dbReference type="NCBI Taxonomy" id="2654512"/>
    <lineage>
        <taxon>Bacteria</taxon>
        <taxon>Pseudomonadati</taxon>
        <taxon>Bdellovibrionota</taxon>
        <taxon>Oligoflexia</taxon>
        <taxon>Silvanigrellales</taxon>
        <taxon>Silvanigrellaceae</taxon>
        <taxon>Fluviispira</taxon>
    </lineage>
</organism>
<reference evidence="2 3" key="1">
    <citation type="submission" date="2019-10" db="EMBL/GenBank/DDBJ databases">
        <title>New genus of Silvanigrellaceae.</title>
        <authorList>
            <person name="Pitt A."/>
            <person name="Hahn M.W."/>
        </authorList>
    </citation>
    <scope>NUCLEOTIDE SEQUENCE [LARGE SCALE GENOMIC DNA]</scope>
    <source>
        <strain evidence="2 3">33A1-SZDP</strain>
    </source>
</reference>
<dbReference type="Proteomes" id="UP000442694">
    <property type="component" value="Unassembled WGS sequence"/>
</dbReference>
<evidence type="ECO:0000256" key="1">
    <source>
        <dbReference type="SAM" id="SignalP"/>
    </source>
</evidence>
<dbReference type="AlphaFoldDB" id="A0A833JET2"/>
<accession>A0A833JET2</accession>
<dbReference type="RefSeq" id="WP_152212476.1">
    <property type="nucleotide sequence ID" value="NZ_WFLN01000005.1"/>
</dbReference>
<keyword evidence="3" id="KW-1185">Reference proteome</keyword>
<comment type="caution">
    <text evidence="2">The sequence shown here is derived from an EMBL/GenBank/DDBJ whole genome shotgun (WGS) entry which is preliminary data.</text>
</comment>
<dbReference type="EMBL" id="WFLN01000005">
    <property type="protein sequence ID" value="KAB8032237.1"/>
    <property type="molecule type" value="Genomic_DNA"/>
</dbReference>